<dbReference type="InterPro" id="IPR038607">
    <property type="entry name" value="PhoD-like_sf"/>
</dbReference>
<feature type="domain" description="PhoD-like phosphatase metallophosphatase" evidence="1">
    <location>
        <begin position="193"/>
        <end position="436"/>
    </location>
</feature>
<dbReference type="OrthoDB" id="9801383at2"/>
<dbReference type="GO" id="GO:0005975">
    <property type="term" value="P:carbohydrate metabolic process"/>
    <property type="evidence" value="ECO:0007669"/>
    <property type="project" value="UniProtKB-ARBA"/>
</dbReference>
<name>A0A4V1KNQ7_9FLAO</name>
<dbReference type="Proteomes" id="UP000289821">
    <property type="component" value="Unassembled WGS sequence"/>
</dbReference>
<sequence length="683" mass="78549">MYPKANEKINKPKLTLKLTLMKKIITIIILLAMYNADAQITIPGDSLVYGPMFSPVYQNKVRVWVLTKDNTGSASNLTLSMTSNANTKKQLEGTIYNSDDRHLVYTGFETGDLDSETITREEDYNLRSYEFNIASGETYTAKLLENGKETGRIAVIQAEQDIINDFTFLAGGCGRIFDLSRCIDQWESKRITNGDPAMYDELMAKQDSDLMVWLGDAVYLLGEEHAHGGCPESFKSDWDNEEQAFKRYLWYRKYYDKLLQAMPQLAITDNHDTGSNEFDKTLPGLPATRKIFKDWWPNPEYKNTVEGEGLFSSYRYKDVEFFLTDNRSYRNNIKDQFGDEQLEWLEQALLNSTATFKIIVNGTPSFRELGGRIWGSSKRAPHLLQFIRENKINGVLSYSADLHQQRFMLREKDTDYPLIDVVSGNLNSDAPETDKRYANYKIDYSSEFDLLRGSLHAFLRTSVYGKAGNRRMLIEFVNGRDEVFFSKIIHQNTLTSSNSEAKELELNFRNKLIDESPKKHTIKAVHLKYGKDSAEKLNYAGKFSSTTSLRVVQDETLDFHNKSFTVTFKLKPKAFKNDAILLSNAKDSSGITFGISDEGKLNYKINDKMYFYQSDFSLSVEQWSEITWKYNNLRLQLQLFYNGNLIQTWEDVHSSEPSNEDITIGQNYEGLIESITIYSKFIN</sequence>
<accession>A0A4V1KNQ7</accession>
<dbReference type="Pfam" id="PF09423">
    <property type="entry name" value="PhoD"/>
    <property type="match status" value="1"/>
</dbReference>
<dbReference type="SUPFAM" id="SSF49899">
    <property type="entry name" value="Concanavalin A-like lectins/glucanases"/>
    <property type="match status" value="1"/>
</dbReference>
<reference evidence="2 3" key="1">
    <citation type="submission" date="2018-07" db="EMBL/GenBank/DDBJ databases">
        <title>Leeuwenhoekiella genomics.</title>
        <authorList>
            <person name="Tahon G."/>
            <person name="Willems A."/>
        </authorList>
    </citation>
    <scope>NUCLEOTIDE SEQUENCE [LARGE SCALE GENOMIC DNA]</scope>
    <source>
        <strain evidence="2 3">R-50232</strain>
    </source>
</reference>
<evidence type="ECO:0000259" key="1">
    <source>
        <dbReference type="Pfam" id="PF09423"/>
    </source>
</evidence>
<dbReference type="InterPro" id="IPR018946">
    <property type="entry name" value="PhoD-like_MPP"/>
</dbReference>
<gene>
    <name evidence="2" type="ORF">DSM04_11038</name>
</gene>
<dbReference type="GO" id="GO:0004553">
    <property type="term" value="F:hydrolase activity, hydrolyzing O-glycosyl compounds"/>
    <property type="evidence" value="ECO:0007669"/>
    <property type="project" value="UniProtKB-ARBA"/>
</dbReference>
<dbReference type="SUPFAM" id="SSF56300">
    <property type="entry name" value="Metallo-dependent phosphatases"/>
    <property type="match status" value="1"/>
</dbReference>
<dbReference type="Gene3D" id="3.60.21.70">
    <property type="entry name" value="PhoD-like phosphatase"/>
    <property type="match status" value="1"/>
</dbReference>
<dbReference type="PANTHER" id="PTHR33987">
    <property type="entry name" value="CALCINEURIN-LIKE METALLO-PHOSPHOESTERASE SUPERFAMILY PROTEIN"/>
    <property type="match status" value="1"/>
</dbReference>
<dbReference type="InterPro" id="IPR029052">
    <property type="entry name" value="Metallo-depent_PP-like"/>
</dbReference>
<dbReference type="InterPro" id="IPR013320">
    <property type="entry name" value="ConA-like_dom_sf"/>
</dbReference>
<evidence type="ECO:0000313" key="3">
    <source>
        <dbReference type="Proteomes" id="UP000289821"/>
    </source>
</evidence>
<dbReference type="PANTHER" id="PTHR33987:SF1">
    <property type="entry name" value="CALCINEURIN-LIKE METALLO-PHOSPHOESTERASE SUPERFAMILY PROTEIN"/>
    <property type="match status" value="1"/>
</dbReference>
<comment type="caution">
    <text evidence="2">The sequence shown here is derived from an EMBL/GenBank/DDBJ whole genome shotgun (WGS) entry which is preliminary data.</text>
</comment>
<evidence type="ECO:0000313" key="2">
    <source>
        <dbReference type="EMBL" id="RXG11546.1"/>
    </source>
</evidence>
<keyword evidence="3" id="KW-1185">Reference proteome</keyword>
<organism evidence="2 3">
    <name type="scientific">Leeuwenhoekiella aestuarii</name>
    <dbReference type="NCBI Taxonomy" id="2249426"/>
    <lineage>
        <taxon>Bacteria</taxon>
        <taxon>Pseudomonadati</taxon>
        <taxon>Bacteroidota</taxon>
        <taxon>Flavobacteriia</taxon>
        <taxon>Flavobacteriales</taxon>
        <taxon>Flavobacteriaceae</taxon>
        <taxon>Leeuwenhoekiella</taxon>
    </lineage>
</organism>
<dbReference type="AlphaFoldDB" id="A0A4V1KNQ7"/>
<dbReference type="EMBL" id="QOVI01000010">
    <property type="protein sequence ID" value="RXG11546.1"/>
    <property type="molecule type" value="Genomic_DNA"/>
</dbReference>
<dbReference type="Pfam" id="PF13385">
    <property type="entry name" value="Laminin_G_3"/>
    <property type="match status" value="1"/>
</dbReference>
<proteinExistence type="predicted"/>
<protein>
    <submittedName>
        <fullName evidence="2">PhoD-like phosphatase</fullName>
    </submittedName>
</protein>